<dbReference type="AlphaFoldDB" id="A0AA91Q2V2"/>
<evidence type="ECO:0000313" key="3">
    <source>
        <dbReference type="EMBL" id="OVF10314.1"/>
    </source>
</evidence>
<organism evidence="3 4">
    <name type="scientific">Clavispora lusitaniae</name>
    <name type="common">Candida lusitaniae</name>
    <dbReference type="NCBI Taxonomy" id="36911"/>
    <lineage>
        <taxon>Eukaryota</taxon>
        <taxon>Fungi</taxon>
        <taxon>Dikarya</taxon>
        <taxon>Ascomycota</taxon>
        <taxon>Saccharomycotina</taxon>
        <taxon>Pichiomycetes</taxon>
        <taxon>Metschnikowiaceae</taxon>
        <taxon>Clavispora</taxon>
    </lineage>
</organism>
<dbReference type="EMBL" id="LYUB02000002">
    <property type="protein sequence ID" value="OVF10314.1"/>
    <property type="molecule type" value="Genomic_DNA"/>
</dbReference>
<comment type="caution">
    <text evidence="3">The sequence shown here is derived from an EMBL/GenBank/DDBJ whole genome shotgun (WGS) entry which is preliminary data.</text>
</comment>
<keyword evidence="2" id="KW-1133">Transmembrane helix</keyword>
<keyword evidence="2" id="KW-0812">Transmembrane</keyword>
<gene>
    <name evidence="3" type="ORF">A9F13_02g01122</name>
</gene>
<dbReference type="KEGG" id="clus:A9F13_02g01122"/>
<evidence type="ECO:0000256" key="1">
    <source>
        <dbReference type="SAM" id="MobiDB-lite"/>
    </source>
</evidence>
<dbReference type="Proteomes" id="UP000195602">
    <property type="component" value="Unassembled WGS sequence"/>
</dbReference>
<name>A0AA91Q2V2_CLALS</name>
<feature type="transmembrane region" description="Helical" evidence="2">
    <location>
        <begin position="127"/>
        <end position="152"/>
    </location>
</feature>
<feature type="region of interest" description="Disordered" evidence="1">
    <location>
        <begin position="1"/>
        <end position="24"/>
    </location>
</feature>
<sequence length="162" mass="18280">MSHRESQEGLLDLEDLQNAPKCPPYSEDGPIVSLEVEFRVYDRKKFGSFPVHARLALSGNLSIQEAAEQAFQKTSGCVPDEIDIFMKRRDSKLSSIVDKDAKIGHFFKNDDVLVLYDDRQRYTRRRVIGSFIDLAVVVGIIVGATALSIYVLSRSKRQKSQS</sequence>
<protein>
    <submittedName>
        <fullName evidence="3">Uncharacterized protein</fullName>
    </submittedName>
</protein>
<evidence type="ECO:0000256" key="2">
    <source>
        <dbReference type="SAM" id="Phobius"/>
    </source>
</evidence>
<reference evidence="3 4" key="1">
    <citation type="submission" date="2017-04" db="EMBL/GenBank/DDBJ databases">
        <title>Draft genome of the yeast Clavispora lusitaniae type strain CBS 6936.</title>
        <authorList>
            <person name="Durrens P."/>
            <person name="Klopp C."/>
            <person name="Biteau N."/>
            <person name="Fitton-Ouhabi V."/>
            <person name="Dementhon K."/>
            <person name="Accoceberry I."/>
            <person name="Sherman D.J."/>
            <person name="Noel T."/>
        </authorList>
    </citation>
    <scope>NUCLEOTIDE SEQUENCE [LARGE SCALE GENOMIC DNA]</scope>
    <source>
        <strain evidence="3 4">CBS 6936</strain>
    </source>
</reference>
<proteinExistence type="predicted"/>
<keyword evidence="2" id="KW-0472">Membrane</keyword>
<evidence type="ECO:0000313" key="4">
    <source>
        <dbReference type="Proteomes" id="UP000195602"/>
    </source>
</evidence>
<accession>A0AA91Q2V2</accession>